<feature type="domain" description="Glycosyl transferase family 1" evidence="1">
    <location>
        <begin position="170"/>
        <end position="329"/>
    </location>
</feature>
<keyword evidence="4" id="KW-1185">Reference proteome</keyword>
<evidence type="ECO:0000313" key="3">
    <source>
        <dbReference type="EMBL" id="UYQ93649.1"/>
    </source>
</evidence>
<dbReference type="Pfam" id="PF13439">
    <property type="entry name" value="Glyco_transf_4"/>
    <property type="match status" value="1"/>
</dbReference>
<protein>
    <submittedName>
        <fullName evidence="3">Glycosyltransferase</fullName>
        <ecNumber evidence="3">2.4.-.-</ecNumber>
    </submittedName>
</protein>
<feature type="domain" description="Glycosyltransferase subfamily 4-like N-terminal" evidence="2">
    <location>
        <begin position="18"/>
        <end position="143"/>
    </location>
</feature>
<keyword evidence="3" id="KW-0808">Transferase</keyword>
<name>A0ABY6J1U4_9BACT</name>
<organism evidence="3 4">
    <name type="scientific">Chitinophaga horti</name>
    <dbReference type="NCBI Taxonomy" id="2920382"/>
    <lineage>
        <taxon>Bacteria</taxon>
        <taxon>Pseudomonadati</taxon>
        <taxon>Bacteroidota</taxon>
        <taxon>Chitinophagia</taxon>
        <taxon>Chitinophagales</taxon>
        <taxon>Chitinophagaceae</taxon>
        <taxon>Chitinophaga</taxon>
    </lineage>
</organism>
<dbReference type="EC" id="2.4.-.-" evidence="3"/>
<dbReference type="GO" id="GO:0016757">
    <property type="term" value="F:glycosyltransferase activity"/>
    <property type="evidence" value="ECO:0007669"/>
    <property type="project" value="UniProtKB-KW"/>
</dbReference>
<evidence type="ECO:0000259" key="1">
    <source>
        <dbReference type="Pfam" id="PF00534"/>
    </source>
</evidence>
<dbReference type="Proteomes" id="UP001162741">
    <property type="component" value="Chromosome"/>
</dbReference>
<dbReference type="SUPFAM" id="SSF53756">
    <property type="entry name" value="UDP-Glycosyltransferase/glycogen phosphorylase"/>
    <property type="match status" value="1"/>
</dbReference>
<dbReference type="Gene3D" id="3.40.50.2000">
    <property type="entry name" value="Glycogen Phosphorylase B"/>
    <property type="match status" value="2"/>
</dbReference>
<keyword evidence="3" id="KW-0328">Glycosyltransferase</keyword>
<dbReference type="EMBL" id="CP107006">
    <property type="protein sequence ID" value="UYQ93649.1"/>
    <property type="molecule type" value="Genomic_DNA"/>
</dbReference>
<evidence type="ECO:0000259" key="2">
    <source>
        <dbReference type="Pfam" id="PF13439"/>
    </source>
</evidence>
<dbReference type="Pfam" id="PF00534">
    <property type="entry name" value="Glycos_transf_1"/>
    <property type="match status" value="1"/>
</dbReference>
<dbReference type="PANTHER" id="PTHR12526:SF630">
    <property type="entry name" value="GLYCOSYLTRANSFERASE"/>
    <property type="match status" value="1"/>
</dbReference>
<proteinExistence type="predicted"/>
<reference evidence="3" key="1">
    <citation type="submission" date="2022-10" db="EMBL/GenBank/DDBJ databases">
        <title>Chitinophaga sp. nov., isolated from soil.</title>
        <authorList>
            <person name="Jeon C.O."/>
        </authorList>
    </citation>
    <scope>NUCLEOTIDE SEQUENCE</scope>
    <source>
        <strain evidence="3">R8</strain>
    </source>
</reference>
<evidence type="ECO:0000313" key="4">
    <source>
        <dbReference type="Proteomes" id="UP001162741"/>
    </source>
</evidence>
<gene>
    <name evidence="3" type="ORF">MKQ68_00855</name>
</gene>
<dbReference type="RefSeq" id="WP_264281688.1">
    <property type="nucleotide sequence ID" value="NZ_CP107006.1"/>
</dbReference>
<dbReference type="PANTHER" id="PTHR12526">
    <property type="entry name" value="GLYCOSYLTRANSFERASE"/>
    <property type="match status" value="1"/>
</dbReference>
<dbReference type="InterPro" id="IPR001296">
    <property type="entry name" value="Glyco_trans_1"/>
</dbReference>
<accession>A0ABY6J1U4</accession>
<sequence>MANRPLRVLEMNFERGWRGGERQTLYTLQGFQKAELDVRMLCRKDFPMAEKAAAEGVRVYGFKSVFGALFYLIFNGHKYDILHTQTSHFLTYCILSKPFHRAKIVFTRRVDFVPKGRMTLLKYKLTDKVVAISSAIKKIVENFSGKDVPLISSAIVGKTLNKERAVKILEEHQVPRDKKIIGTTAALVQHKDPLTMVEAIRQLAATRQDFVFLHFGKGNLEEAVRQKIAEYQLEPYYRLMGFYSEVEDVFSVLDIFAMSSEEEGLGSSVLDAFLYKVPTVSTNAGGLIDLVGEGRGIMCNVREAGKLAEGMHALLESPALRAELTEKAHHYAVTQHNIDYITSQYLQLFKTLLSSR</sequence>
<dbReference type="InterPro" id="IPR028098">
    <property type="entry name" value="Glyco_trans_4-like_N"/>
</dbReference>